<keyword evidence="2" id="KW-1185">Reference proteome</keyword>
<organism evidence="1 2">
    <name type="scientific">Rothia santali</name>
    <dbReference type="NCBI Taxonomy" id="2949643"/>
    <lineage>
        <taxon>Bacteria</taxon>
        <taxon>Bacillati</taxon>
        <taxon>Actinomycetota</taxon>
        <taxon>Actinomycetes</taxon>
        <taxon>Micrococcales</taxon>
        <taxon>Micrococcaceae</taxon>
        <taxon>Rothia</taxon>
    </lineage>
</organism>
<comment type="caution">
    <text evidence="1">The sequence shown here is derived from an EMBL/GenBank/DDBJ whole genome shotgun (WGS) entry which is preliminary data.</text>
</comment>
<dbReference type="AlphaFoldDB" id="A0A9X2HHI4"/>
<accession>A0A9X2HHI4</accession>
<reference evidence="1" key="1">
    <citation type="submission" date="2022-06" db="EMBL/GenBank/DDBJ databases">
        <title>Rothia sp. isolated from sandalwood seedling.</title>
        <authorList>
            <person name="Tuikhar N."/>
            <person name="Kirdat K."/>
            <person name="Thorat V."/>
            <person name="Swetha P."/>
            <person name="Padma S."/>
            <person name="Sundararaj R."/>
            <person name="Yadav A."/>
        </authorList>
    </citation>
    <scope>NUCLEOTIDE SEQUENCE</scope>
    <source>
        <strain evidence="1">AR01</strain>
    </source>
</reference>
<dbReference type="RefSeq" id="WP_254164962.1">
    <property type="nucleotide sequence ID" value="NZ_JANAFB010000004.1"/>
</dbReference>
<evidence type="ECO:0000313" key="1">
    <source>
        <dbReference type="EMBL" id="MCP3424983.1"/>
    </source>
</evidence>
<sequence length="134" mass="13859">MRIDVELAEWEQSCCGAPFGIGDSVVWIVRAVEPGTTSAVSAPPFVADLHGQTADGVPCLPVPGVVVGIAGIAWPRGRVPSSPGRVVRSEGPPRLTTLTRVRVGDPDGPDAFLVALEVPDDAELPVPLPGPRAP</sequence>
<evidence type="ECO:0000313" key="2">
    <source>
        <dbReference type="Proteomes" id="UP001139502"/>
    </source>
</evidence>
<name>A0A9X2HHI4_9MICC</name>
<dbReference type="EMBL" id="JANAFB010000004">
    <property type="protein sequence ID" value="MCP3424983.1"/>
    <property type="molecule type" value="Genomic_DNA"/>
</dbReference>
<dbReference type="InterPro" id="IPR046485">
    <property type="entry name" value="DUF6578"/>
</dbReference>
<protein>
    <submittedName>
        <fullName evidence="1">Uncharacterized protein</fullName>
    </submittedName>
</protein>
<dbReference type="Proteomes" id="UP001139502">
    <property type="component" value="Unassembled WGS sequence"/>
</dbReference>
<dbReference type="Pfam" id="PF20218">
    <property type="entry name" value="DUF6578"/>
    <property type="match status" value="1"/>
</dbReference>
<gene>
    <name evidence="1" type="ORF">NBM05_02785</name>
</gene>
<proteinExistence type="predicted"/>